<accession>A0A161M9A1</accession>
<dbReference type="Proteomes" id="UP000077701">
    <property type="component" value="Unassembled WGS sequence"/>
</dbReference>
<name>A0A161M9A1_9ACTN</name>
<evidence type="ECO:0000313" key="2">
    <source>
        <dbReference type="Proteomes" id="UP000077701"/>
    </source>
</evidence>
<dbReference type="OrthoDB" id="3288963at2"/>
<reference evidence="1 2" key="1">
    <citation type="journal article" date="2016" name="Genome Announc.">
        <title>Draft Genome Sequence of Planomonospora sphaerica JCM9374, a Rare Actinomycete.</title>
        <authorList>
            <person name="Dohra H."/>
            <person name="Suzuki T."/>
            <person name="Inoue Y."/>
            <person name="Kodani S."/>
        </authorList>
    </citation>
    <scope>NUCLEOTIDE SEQUENCE [LARGE SCALE GENOMIC DNA]</scope>
    <source>
        <strain evidence="1 2">JCM 9374</strain>
    </source>
</reference>
<evidence type="ECO:0000313" key="1">
    <source>
        <dbReference type="EMBL" id="GAT65933.1"/>
    </source>
</evidence>
<organism evidence="1 2">
    <name type="scientific">Planomonospora sphaerica</name>
    <dbReference type="NCBI Taxonomy" id="161355"/>
    <lineage>
        <taxon>Bacteria</taxon>
        <taxon>Bacillati</taxon>
        <taxon>Actinomycetota</taxon>
        <taxon>Actinomycetes</taxon>
        <taxon>Streptosporangiales</taxon>
        <taxon>Streptosporangiaceae</taxon>
        <taxon>Planomonospora</taxon>
    </lineage>
</organism>
<sequence>MRSSRARLAATPVALVAALAAGCASPEFTYVHDGDGRTYFKVPAVWRQIDQKTLDAALERSDPESATARVRKQLVWSIAYDAHAEPAVQHLYGLGPSDEPFVFARVAKLLPSELDELSLNGMRDVILPVSEEVRARAEQIPGYPLTGFELLADEVLHPGDGVRGVHVRFNYAVQGAGVQTFDLTSYLSEDGQRLSTMLVRCSAACYRERAAELDRVTQSFKVKRAIG</sequence>
<dbReference type="PROSITE" id="PS51257">
    <property type="entry name" value="PROKAR_LIPOPROTEIN"/>
    <property type="match status" value="1"/>
</dbReference>
<reference evidence="2" key="2">
    <citation type="submission" date="2016-04" db="EMBL/GenBank/DDBJ databases">
        <title>Planomonospora sphaerica JCM9374 whole genome shotgun sequence.</title>
        <authorList>
            <person name="Suzuki T."/>
            <person name="Dohra H."/>
            <person name="Kodani S."/>
        </authorList>
    </citation>
    <scope>NUCLEOTIDE SEQUENCE [LARGE SCALE GENOMIC DNA]</scope>
    <source>
        <strain evidence="2">JCM 9374</strain>
    </source>
</reference>
<protein>
    <recommendedName>
        <fullName evidence="3">Lipoprotein</fullName>
    </recommendedName>
</protein>
<dbReference type="RefSeq" id="WP_153054129.1">
    <property type="nucleotide sequence ID" value="NZ_BDCX01000003.1"/>
</dbReference>
<evidence type="ECO:0008006" key="3">
    <source>
        <dbReference type="Google" id="ProtNLM"/>
    </source>
</evidence>
<gene>
    <name evidence="1" type="ORF">PS9374_01577</name>
</gene>
<dbReference type="AlphaFoldDB" id="A0A161M9A1"/>
<comment type="caution">
    <text evidence="1">The sequence shown here is derived from an EMBL/GenBank/DDBJ whole genome shotgun (WGS) entry which is preliminary data.</text>
</comment>
<proteinExistence type="predicted"/>
<dbReference type="EMBL" id="BDCX01000003">
    <property type="protein sequence ID" value="GAT65933.1"/>
    <property type="molecule type" value="Genomic_DNA"/>
</dbReference>
<keyword evidence="2" id="KW-1185">Reference proteome</keyword>